<protein>
    <recommendedName>
        <fullName evidence="4">Gnk2-homologous domain-containing protein</fullName>
    </recommendedName>
</protein>
<dbReference type="Pfam" id="PF01657">
    <property type="entry name" value="Stress-antifung"/>
    <property type="match status" value="2"/>
</dbReference>
<dbReference type="EMBL" id="SZYD01000002">
    <property type="protein sequence ID" value="KAD7117329.1"/>
    <property type="molecule type" value="Genomic_DNA"/>
</dbReference>
<evidence type="ECO:0000259" key="4">
    <source>
        <dbReference type="PROSITE" id="PS51473"/>
    </source>
</evidence>
<dbReference type="CDD" id="cd23509">
    <property type="entry name" value="Gnk2-like"/>
    <property type="match status" value="2"/>
</dbReference>
<accession>A0A5N6PUW5</accession>
<feature type="domain" description="Gnk2-homologous" evidence="4">
    <location>
        <begin position="1"/>
        <end position="95"/>
    </location>
</feature>
<evidence type="ECO:0000313" key="5">
    <source>
        <dbReference type="EMBL" id="KAD7117329.1"/>
    </source>
</evidence>
<evidence type="ECO:0000256" key="3">
    <source>
        <dbReference type="SAM" id="MobiDB-lite"/>
    </source>
</evidence>
<dbReference type="Proteomes" id="UP000326396">
    <property type="component" value="Linkage Group LG10"/>
</dbReference>
<keyword evidence="6" id="KW-1185">Reference proteome</keyword>
<comment type="caution">
    <text evidence="5">The sequence shown here is derived from an EMBL/GenBank/DDBJ whole genome shotgun (WGS) entry which is preliminary data.</text>
</comment>
<gene>
    <name evidence="5" type="ORF">E3N88_04597</name>
</gene>
<evidence type="ECO:0000256" key="1">
    <source>
        <dbReference type="ARBA" id="ARBA00022729"/>
    </source>
</evidence>
<evidence type="ECO:0000256" key="2">
    <source>
        <dbReference type="ARBA" id="ARBA00022737"/>
    </source>
</evidence>
<keyword evidence="2" id="KW-0677">Repeat</keyword>
<reference evidence="5 6" key="1">
    <citation type="submission" date="2019-05" db="EMBL/GenBank/DDBJ databases">
        <title>Mikania micrantha, genome provides insights into the molecular mechanism of rapid growth.</title>
        <authorList>
            <person name="Liu B."/>
        </authorList>
    </citation>
    <scope>NUCLEOTIDE SEQUENCE [LARGE SCALE GENOMIC DNA]</scope>
    <source>
        <strain evidence="5">NLD-2019</strain>
        <tissue evidence="5">Leaf</tissue>
    </source>
</reference>
<evidence type="ECO:0000313" key="6">
    <source>
        <dbReference type="Proteomes" id="UP000326396"/>
    </source>
</evidence>
<sequence length="230" mass="25724">MKRTGQGADGQGLRTGQRGEASGMRDALSVGRESGEARGGACANSVALCRGDINPDVCYICLNNSIVRLQQLCPTQKGARGYYEYCLLRYSNENILGNTPIDFYVYLANPLNATNIDLFNHALWPLLSKLIDAAARDGDQQKFASGNTTVPDFQRIYGLVQCTPDLMEQECRDCLDDLANHIIRWFNGRIGGRIFVPICSIRYETRRFLMGVLWPTHHHHHQGHLLIVNV</sequence>
<name>A0A5N6PUW5_9ASTR</name>
<feature type="region of interest" description="Disordered" evidence="3">
    <location>
        <begin position="1"/>
        <end position="29"/>
    </location>
</feature>
<dbReference type="InterPro" id="IPR002902">
    <property type="entry name" value="GNK2"/>
</dbReference>
<keyword evidence="1" id="KW-0732">Signal</keyword>
<dbReference type="PROSITE" id="PS51473">
    <property type="entry name" value="GNK2"/>
    <property type="match status" value="2"/>
</dbReference>
<dbReference type="FunFam" id="3.30.430.20:FF:000002">
    <property type="entry name" value="Cysteine-rich receptor-like protein kinase 10"/>
    <property type="match status" value="1"/>
</dbReference>
<organism evidence="5 6">
    <name type="scientific">Mikania micrantha</name>
    <name type="common">bitter vine</name>
    <dbReference type="NCBI Taxonomy" id="192012"/>
    <lineage>
        <taxon>Eukaryota</taxon>
        <taxon>Viridiplantae</taxon>
        <taxon>Streptophyta</taxon>
        <taxon>Embryophyta</taxon>
        <taxon>Tracheophyta</taxon>
        <taxon>Spermatophyta</taxon>
        <taxon>Magnoliopsida</taxon>
        <taxon>eudicotyledons</taxon>
        <taxon>Gunneridae</taxon>
        <taxon>Pentapetalae</taxon>
        <taxon>asterids</taxon>
        <taxon>campanulids</taxon>
        <taxon>Asterales</taxon>
        <taxon>Asteraceae</taxon>
        <taxon>Asteroideae</taxon>
        <taxon>Heliantheae alliance</taxon>
        <taxon>Eupatorieae</taxon>
        <taxon>Mikania</taxon>
    </lineage>
</organism>
<feature type="domain" description="Gnk2-homologous" evidence="4">
    <location>
        <begin position="101"/>
        <end position="208"/>
    </location>
</feature>
<dbReference type="PANTHER" id="PTHR32099:SF99">
    <property type="entry name" value="GNK2-LIKE DOMAIN-CONTAINING PROTEIN"/>
    <property type="match status" value="1"/>
</dbReference>
<dbReference type="InterPro" id="IPR038408">
    <property type="entry name" value="GNK2_sf"/>
</dbReference>
<dbReference type="PANTHER" id="PTHR32099">
    <property type="entry name" value="CYSTEINE-RICH REPEAT SECRETORY PROTEIN"/>
    <property type="match status" value="1"/>
</dbReference>
<proteinExistence type="predicted"/>
<dbReference type="AlphaFoldDB" id="A0A5N6PUW5"/>
<dbReference type="Gene3D" id="3.30.430.20">
    <property type="entry name" value="Gnk2 domain, C-X8-C-X2-C motif"/>
    <property type="match status" value="2"/>
</dbReference>
<dbReference type="OrthoDB" id="1909574at2759"/>